<dbReference type="AlphaFoldDB" id="A0A0D3HJJ8"/>
<dbReference type="Gramene" id="OBART11G06560.1">
    <property type="protein sequence ID" value="OBART11G06560.1"/>
    <property type="gene ID" value="OBART11G06560"/>
</dbReference>
<proteinExistence type="predicted"/>
<feature type="region of interest" description="Disordered" evidence="1">
    <location>
        <begin position="1"/>
        <end position="22"/>
    </location>
</feature>
<reference evidence="2" key="1">
    <citation type="journal article" date="2009" name="Rice">
        <title>De Novo Next Generation Sequencing of Plant Genomes.</title>
        <authorList>
            <person name="Rounsley S."/>
            <person name="Marri P.R."/>
            <person name="Yu Y."/>
            <person name="He R."/>
            <person name="Sisneros N."/>
            <person name="Goicoechea J.L."/>
            <person name="Lee S.J."/>
            <person name="Angelova A."/>
            <person name="Kudrna D."/>
            <person name="Luo M."/>
            <person name="Affourtit J."/>
            <person name="Desany B."/>
            <person name="Knight J."/>
            <person name="Niazi F."/>
            <person name="Egholm M."/>
            <person name="Wing R.A."/>
        </authorList>
    </citation>
    <scope>NUCLEOTIDE SEQUENCE [LARGE SCALE GENOMIC DNA]</scope>
    <source>
        <strain evidence="2">cv. IRGC 105608</strain>
    </source>
</reference>
<evidence type="ECO:0000256" key="1">
    <source>
        <dbReference type="SAM" id="MobiDB-lite"/>
    </source>
</evidence>
<reference evidence="2" key="2">
    <citation type="submission" date="2015-03" db="UniProtKB">
        <authorList>
            <consortium name="EnsemblPlants"/>
        </authorList>
    </citation>
    <scope>IDENTIFICATION</scope>
</reference>
<keyword evidence="3" id="KW-1185">Reference proteome</keyword>
<sequence length="67" mass="6316">MVACSLGHGGGTSPAVSLGGAGAGGTNNSLVTAGGVDMERIGSNGKNKCLASVVSGILTTPFRGIAL</sequence>
<organism evidence="2">
    <name type="scientific">Oryza barthii</name>
    <dbReference type="NCBI Taxonomy" id="65489"/>
    <lineage>
        <taxon>Eukaryota</taxon>
        <taxon>Viridiplantae</taxon>
        <taxon>Streptophyta</taxon>
        <taxon>Embryophyta</taxon>
        <taxon>Tracheophyta</taxon>
        <taxon>Spermatophyta</taxon>
        <taxon>Magnoliopsida</taxon>
        <taxon>Liliopsida</taxon>
        <taxon>Poales</taxon>
        <taxon>Poaceae</taxon>
        <taxon>BOP clade</taxon>
        <taxon>Oryzoideae</taxon>
        <taxon>Oryzeae</taxon>
        <taxon>Oryzinae</taxon>
        <taxon>Oryza</taxon>
    </lineage>
</organism>
<evidence type="ECO:0000313" key="2">
    <source>
        <dbReference type="EnsemblPlants" id="OBART11G06560.1"/>
    </source>
</evidence>
<dbReference type="PaxDb" id="65489-OBART11G06560.1"/>
<evidence type="ECO:0000313" key="3">
    <source>
        <dbReference type="Proteomes" id="UP000026960"/>
    </source>
</evidence>
<dbReference type="EnsemblPlants" id="OBART11G06560.1">
    <property type="protein sequence ID" value="OBART11G06560.1"/>
    <property type="gene ID" value="OBART11G06560"/>
</dbReference>
<accession>A0A0D3HJJ8</accession>
<dbReference type="Proteomes" id="UP000026960">
    <property type="component" value="Chromosome 11"/>
</dbReference>
<protein>
    <submittedName>
        <fullName evidence="2">Uncharacterized protein</fullName>
    </submittedName>
</protein>
<name>A0A0D3HJJ8_9ORYZ</name>
<dbReference type="HOGENOM" id="CLU_2816424_0_0_1"/>